<sequence length="72" mass="7052">MTQADASERTLPAGIGRPDAVLGAITVLLVAALAATVAAPYATMPTLAVGCLGCLCLIGEAVFVNPPIEGSG</sequence>
<dbReference type="AlphaFoldDB" id="A0A830FXT9"/>
<keyword evidence="4" id="KW-1185">Reference proteome</keyword>
<reference evidence="2" key="1">
    <citation type="journal article" date="2014" name="Int. J. Syst. Evol. Microbiol.">
        <title>Complete genome sequence of Corynebacterium casei LMG S-19264T (=DSM 44701T), isolated from a smear-ripened cheese.</title>
        <authorList>
            <consortium name="US DOE Joint Genome Institute (JGI-PGF)"/>
            <person name="Walter F."/>
            <person name="Albersmeier A."/>
            <person name="Kalinowski J."/>
            <person name="Ruckert C."/>
        </authorList>
    </citation>
    <scope>NUCLEOTIDE SEQUENCE</scope>
    <source>
        <strain evidence="2">JCM 16108</strain>
    </source>
</reference>
<protein>
    <submittedName>
        <fullName evidence="3">Fatty acid desaturase</fullName>
    </submittedName>
</protein>
<keyword evidence="1" id="KW-0472">Membrane</keyword>
<dbReference type="Pfam" id="PF26047">
    <property type="entry name" value="DUF8015"/>
    <property type="match status" value="1"/>
</dbReference>
<proteinExistence type="predicted"/>
<dbReference type="EMBL" id="BMOO01000002">
    <property type="protein sequence ID" value="GGM62548.1"/>
    <property type="molecule type" value="Genomic_DNA"/>
</dbReference>
<feature type="transmembrane region" description="Helical" evidence="1">
    <location>
        <begin position="20"/>
        <end position="39"/>
    </location>
</feature>
<comment type="caution">
    <text evidence="2">The sequence shown here is derived from an EMBL/GenBank/DDBJ whole genome shotgun (WGS) entry which is preliminary data.</text>
</comment>
<dbReference type="RefSeq" id="WP_188870644.1">
    <property type="nucleotide sequence ID" value="NZ_BMOO01000002.1"/>
</dbReference>
<reference evidence="3" key="3">
    <citation type="submission" date="2021-03" db="EMBL/GenBank/DDBJ databases">
        <title>Genomic Encyclopedia of Type Strains, Phase IV (KMG-IV): sequencing the most valuable type-strain genomes for metagenomic binning, comparative biology and taxonomic classification.</title>
        <authorList>
            <person name="Goeker M."/>
        </authorList>
    </citation>
    <scope>NUCLEOTIDE SEQUENCE</scope>
    <source>
        <strain evidence="3">DSM 22443</strain>
    </source>
</reference>
<evidence type="ECO:0000313" key="4">
    <source>
        <dbReference type="Proteomes" id="UP000614609"/>
    </source>
</evidence>
<dbReference type="Proteomes" id="UP000614609">
    <property type="component" value="Unassembled WGS sequence"/>
</dbReference>
<evidence type="ECO:0000313" key="2">
    <source>
        <dbReference type="EMBL" id="GGM62548.1"/>
    </source>
</evidence>
<accession>A0A830FXT9</accession>
<evidence type="ECO:0000313" key="3">
    <source>
        <dbReference type="EMBL" id="MBP1954623.1"/>
    </source>
</evidence>
<feature type="transmembrane region" description="Helical" evidence="1">
    <location>
        <begin position="46"/>
        <end position="64"/>
    </location>
</feature>
<name>A0A830FXT9_9EURY</name>
<dbReference type="InterPro" id="IPR058328">
    <property type="entry name" value="DUF8015"/>
</dbReference>
<keyword evidence="1" id="KW-0812">Transmembrane</keyword>
<keyword evidence="1" id="KW-1133">Transmembrane helix</keyword>
<dbReference type="EMBL" id="JAGGKO010000002">
    <property type="protein sequence ID" value="MBP1954623.1"/>
    <property type="molecule type" value="Genomic_DNA"/>
</dbReference>
<evidence type="ECO:0000256" key="1">
    <source>
        <dbReference type="SAM" id="Phobius"/>
    </source>
</evidence>
<dbReference type="Proteomes" id="UP000765891">
    <property type="component" value="Unassembled WGS sequence"/>
</dbReference>
<reference evidence="2" key="2">
    <citation type="submission" date="2020-09" db="EMBL/GenBank/DDBJ databases">
        <authorList>
            <person name="Sun Q."/>
            <person name="Ohkuma M."/>
        </authorList>
    </citation>
    <scope>NUCLEOTIDE SEQUENCE</scope>
    <source>
        <strain evidence="2">JCM 16108</strain>
    </source>
</reference>
<gene>
    <name evidence="2" type="ORF">GCM10009017_10810</name>
    <name evidence="3" type="ORF">J2752_001535</name>
</gene>
<organism evidence="2 4">
    <name type="scientific">Halarchaeum rubridurum</name>
    <dbReference type="NCBI Taxonomy" id="489911"/>
    <lineage>
        <taxon>Archaea</taxon>
        <taxon>Methanobacteriati</taxon>
        <taxon>Methanobacteriota</taxon>
        <taxon>Stenosarchaea group</taxon>
        <taxon>Halobacteria</taxon>
        <taxon>Halobacteriales</taxon>
        <taxon>Halobacteriaceae</taxon>
    </lineage>
</organism>